<evidence type="ECO:0000256" key="1">
    <source>
        <dbReference type="SAM" id="MobiDB-lite"/>
    </source>
</evidence>
<name>A0ABT5DDY3_9BACT</name>
<dbReference type="PANTHER" id="PTHR37539">
    <property type="entry name" value="SECRETED PROTEIN-RELATED"/>
    <property type="match status" value="1"/>
</dbReference>
<proteinExistence type="predicted"/>
<dbReference type="Pfam" id="PF09995">
    <property type="entry name" value="MPAB_Lcp_cat"/>
    <property type="match status" value="1"/>
</dbReference>
<dbReference type="PANTHER" id="PTHR37539:SF1">
    <property type="entry name" value="ER-BOUND OXYGENASE MPAB_MPAB'_RUBBER OXYGENASE CATALYTIC DOMAIN-CONTAINING PROTEIN"/>
    <property type="match status" value="1"/>
</dbReference>
<accession>A0ABT5DDY3</accession>
<comment type="caution">
    <text evidence="3">The sequence shown here is derived from an EMBL/GenBank/DDBJ whole genome shotgun (WGS) entry which is preliminary data.</text>
</comment>
<evidence type="ECO:0000313" key="4">
    <source>
        <dbReference type="Proteomes" id="UP001221838"/>
    </source>
</evidence>
<dbReference type="InterPro" id="IPR018713">
    <property type="entry name" value="MPAB/Lcp_cat_dom"/>
</dbReference>
<feature type="region of interest" description="Disordered" evidence="1">
    <location>
        <begin position="456"/>
        <end position="475"/>
    </location>
</feature>
<reference evidence="3 4" key="1">
    <citation type="submission" date="2022-11" db="EMBL/GenBank/DDBJ databases">
        <title>Minimal conservation of predation-associated metabolite biosynthetic gene clusters underscores biosynthetic potential of Myxococcota including descriptions for ten novel species: Archangium lansinium sp. nov., Myxococcus landrumus sp. nov., Nannocystis bai.</title>
        <authorList>
            <person name="Ahearne A."/>
            <person name="Stevens C."/>
            <person name="Dowd S."/>
        </authorList>
    </citation>
    <scope>NUCLEOTIDE SEQUENCE [LARGE SCALE GENOMIC DNA]</scope>
    <source>
        <strain evidence="3 4">NCWAL01</strain>
    </source>
</reference>
<evidence type="ECO:0000259" key="2">
    <source>
        <dbReference type="Pfam" id="PF09995"/>
    </source>
</evidence>
<gene>
    <name evidence="3" type="ORF">POL68_25565</name>
</gene>
<keyword evidence="4" id="KW-1185">Reference proteome</keyword>
<dbReference type="EMBL" id="JAQNDM010000002">
    <property type="protein sequence ID" value="MDC0711862.1"/>
    <property type="molecule type" value="Genomic_DNA"/>
</dbReference>
<dbReference type="InterPro" id="IPR037473">
    <property type="entry name" value="Lcp-like"/>
</dbReference>
<dbReference type="RefSeq" id="WP_272141862.1">
    <property type="nucleotide sequence ID" value="NZ_JAQNDM010000002.1"/>
</dbReference>
<protein>
    <submittedName>
        <fullName evidence="3">Oxygenase MpaB family protein</fullName>
    </submittedName>
</protein>
<sequence>MSGSNTLELPRDAAAALAEPGTRRADPLADDTITRILGRWDGCINPTGQWATIDLVNRELATWQNNGMLAGWSAAPDVPPDVAAALEDYVRSALHLPDWAEPAQIARAETLFFDISMMSCTLLFCASLPECYVLPDLAGVLHAAGQLEKHTDYRVRATAAMIFPVMMKNGLTGTDGGGVAQILKVRLIHATIRHLLLRGDPRQTLLSGAAYIEALPTAGRSMQQTLYARGWDIAQYGLPCNQQELAYTLLTFSYVYLRGLRKLGIGLSRADEEAYLHAWNVTGHVLGIERTLMADTMEQAEKMFLQMQADGRAISFLPDPRPDLGQALMRAMENEIPFRLLKSFPVLLTRHLCGKSATQDLALNDRVSLISRAVFIVTLLTARAIDATVRLLLPEFSLCRLAARVLGYQFTVKLLMDQTRPLKLPTALLHELNSVVATWHEDPKAPKWVNTLEARMTGRQQRTGRDHTGPGDAGP</sequence>
<dbReference type="Proteomes" id="UP001221838">
    <property type="component" value="Unassembled WGS sequence"/>
</dbReference>
<evidence type="ECO:0000313" key="3">
    <source>
        <dbReference type="EMBL" id="MDC0711862.1"/>
    </source>
</evidence>
<feature type="domain" description="ER-bound oxygenase mpaB/mpaB'/Rubber oxygenase catalytic" evidence="2">
    <location>
        <begin position="148"/>
        <end position="367"/>
    </location>
</feature>
<organism evidence="3 4">
    <name type="scientific">Stigmatella ashevillensis</name>
    <dbReference type="NCBI Taxonomy" id="2995309"/>
    <lineage>
        <taxon>Bacteria</taxon>
        <taxon>Pseudomonadati</taxon>
        <taxon>Myxococcota</taxon>
        <taxon>Myxococcia</taxon>
        <taxon>Myxococcales</taxon>
        <taxon>Cystobacterineae</taxon>
        <taxon>Archangiaceae</taxon>
        <taxon>Stigmatella</taxon>
    </lineage>
</organism>